<evidence type="ECO:0000256" key="5">
    <source>
        <dbReference type="ARBA" id="ARBA00022605"/>
    </source>
</evidence>
<dbReference type="Proteomes" id="UP000239532">
    <property type="component" value="Unassembled WGS sequence"/>
</dbReference>
<keyword evidence="4" id="KW-0997">Cell inner membrane</keyword>
<reference evidence="11 12" key="1">
    <citation type="submission" date="2016-11" db="EMBL/GenBank/DDBJ databases">
        <title>Trade-off between light-utilization and light-protection in marine flavobacteria.</title>
        <authorList>
            <person name="Kumagai Y."/>
        </authorList>
    </citation>
    <scope>NUCLEOTIDE SEQUENCE [LARGE SCALE GENOMIC DNA]</scope>
    <source>
        <strain evidence="11 12">JCM 17109</strain>
    </source>
</reference>
<dbReference type="RefSeq" id="WP_105983271.1">
    <property type="nucleotide sequence ID" value="NZ_MQUC01000003.1"/>
</dbReference>
<protein>
    <submittedName>
        <fullName evidence="11">Coproporphyrinogen III oxidase</fullName>
    </submittedName>
</protein>
<keyword evidence="2" id="KW-0813">Transport</keyword>
<keyword evidence="12" id="KW-1185">Reference proteome</keyword>
<keyword evidence="7 10" id="KW-1133">Transmembrane helix</keyword>
<comment type="caution">
    <text evidence="11">The sequence shown here is derived from an EMBL/GenBank/DDBJ whole genome shotgun (WGS) entry which is preliminary data.</text>
</comment>
<evidence type="ECO:0000256" key="2">
    <source>
        <dbReference type="ARBA" id="ARBA00022448"/>
    </source>
</evidence>
<dbReference type="EMBL" id="MQUC01000003">
    <property type="protein sequence ID" value="PRP67551.1"/>
    <property type="molecule type" value="Genomic_DNA"/>
</dbReference>
<keyword evidence="5" id="KW-0028">Amino-acid biosynthesis</keyword>
<dbReference type="GO" id="GO:0019344">
    <property type="term" value="P:cysteine biosynthetic process"/>
    <property type="evidence" value="ECO:0007669"/>
    <property type="project" value="TreeGrafter"/>
</dbReference>
<dbReference type="OrthoDB" id="9787566at2"/>
<dbReference type="AlphaFoldDB" id="A0A2S9WVS8"/>
<evidence type="ECO:0000256" key="6">
    <source>
        <dbReference type="ARBA" id="ARBA00022692"/>
    </source>
</evidence>
<feature type="transmembrane region" description="Helical" evidence="10">
    <location>
        <begin position="27"/>
        <end position="49"/>
    </location>
</feature>
<keyword evidence="3" id="KW-1003">Cell membrane</keyword>
<dbReference type="PANTHER" id="PTHR37468">
    <property type="entry name" value="SULFATE TRANSPORTER CYSZ"/>
    <property type="match status" value="1"/>
</dbReference>
<sequence length="255" mass="28521">MIKNIFKALKDYAGSFKLMSQLGLWKYFMVPMAISILFAVTIGFTAYGLSDNLAGLLTKLWIWETGADAFFAFAEVLSAIIIIILGLLVYKHFVMALSAPFMSPVSEKIEKHLYPEVYDASNYRDTSNASQLSRGIRINIRNLFYELLLTIPLLLLSLIPVIGILFWVVGFLVQSYYAGFGNMDYTLERHFKYRASVDFVKNHRGCAIGNGIVFNAMLLIPIIGIILVLPISVTAASKTTLELLRGQKLLTDQAT</sequence>
<evidence type="ECO:0000256" key="4">
    <source>
        <dbReference type="ARBA" id="ARBA00022519"/>
    </source>
</evidence>
<feature type="transmembrane region" description="Helical" evidence="10">
    <location>
        <begin position="212"/>
        <end position="236"/>
    </location>
</feature>
<keyword evidence="8" id="KW-0764">Sulfate transport</keyword>
<evidence type="ECO:0000256" key="9">
    <source>
        <dbReference type="ARBA" id="ARBA00023136"/>
    </source>
</evidence>
<accession>A0A2S9WVS8</accession>
<feature type="transmembrane region" description="Helical" evidence="10">
    <location>
        <begin position="143"/>
        <end position="173"/>
    </location>
</feature>
<keyword evidence="6 10" id="KW-0812">Transmembrane</keyword>
<evidence type="ECO:0000256" key="3">
    <source>
        <dbReference type="ARBA" id="ARBA00022475"/>
    </source>
</evidence>
<gene>
    <name evidence="11" type="ORF">BST86_10840</name>
</gene>
<evidence type="ECO:0000256" key="10">
    <source>
        <dbReference type="SAM" id="Phobius"/>
    </source>
</evidence>
<evidence type="ECO:0000256" key="8">
    <source>
        <dbReference type="ARBA" id="ARBA00023032"/>
    </source>
</evidence>
<evidence type="ECO:0000313" key="12">
    <source>
        <dbReference type="Proteomes" id="UP000239532"/>
    </source>
</evidence>
<dbReference type="GO" id="GO:0005886">
    <property type="term" value="C:plasma membrane"/>
    <property type="evidence" value="ECO:0007669"/>
    <property type="project" value="TreeGrafter"/>
</dbReference>
<evidence type="ECO:0000256" key="7">
    <source>
        <dbReference type="ARBA" id="ARBA00022989"/>
    </source>
</evidence>
<keyword evidence="9 10" id="KW-0472">Membrane</keyword>
<feature type="transmembrane region" description="Helical" evidence="10">
    <location>
        <begin position="69"/>
        <end position="90"/>
    </location>
</feature>
<dbReference type="GO" id="GO:0009675">
    <property type="term" value="F:high-affinity sulfate:proton symporter activity"/>
    <property type="evidence" value="ECO:0007669"/>
    <property type="project" value="TreeGrafter"/>
</dbReference>
<comment type="subcellular location">
    <subcellularLocation>
        <location evidence="1">Membrane</location>
        <topology evidence="1">Multi-pass membrane protein</topology>
    </subcellularLocation>
</comment>
<organism evidence="11 12">
    <name type="scientific">Nonlabens agnitus</name>
    <dbReference type="NCBI Taxonomy" id="870484"/>
    <lineage>
        <taxon>Bacteria</taxon>
        <taxon>Pseudomonadati</taxon>
        <taxon>Bacteroidota</taxon>
        <taxon>Flavobacteriia</taxon>
        <taxon>Flavobacteriales</taxon>
        <taxon>Flavobacteriaceae</taxon>
        <taxon>Nonlabens</taxon>
    </lineage>
</organism>
<proteinExistence type="predicted"/>
<name>A0A2S9WVS8_9FLAO</name>
<evidence type="ECO:0000256" key="1">
    <source>
        <dbReference type="ARBA" id="ARBA00004141"/>
    </source>
</evidence>
<dbReference type="Pfam" id="PF07264">
    <property type="entry name" value="EI24"/>
    <property type="match status" value="1"/>
</dbReference>
<dbReference type="InterPro" id="IPR050480">
    <property type="entry name" value="CysZ-like"/>
</dbReference>
<dbReference type="InterPro" id="IPR059112">
    <property type="entry name" value="CysZ/EI24"/>
</dbReference>
<dbReference type="PANTHER" id="PTHR37468:SF1">
    <property type="entry name" value="SULFATE TRANSPORTER CYSZ"/>
    <property type="match status" value="1"/>
</dbReference>
<dbReference type="GO" id="GO:0000103">
    <property type="term" value="P:sulfate assimilation"/>
    <property type="evidence" value="ECO:0007669"/>
    <property type="project" value="TreeGrafter"/>
</dbReference>
<evidence type="ECO:0000313" key="11">
    <source>
        <dbReference type="EMBL" id="PRP67551.1"/>
    </source>
</evidence>